<keyword evidence="1" id="KW-0805">Transcription regulation</keyword>
<evidence type="ECO:0000313" key="6">
    <source>
        <dbReference type="Proteomes" id="UP000773462"/>
    </source>
</evidence>
<keyword evidence="3" id="KW-0804">Transcription</keyword>
<dbReference type="InterPro" id="IPR009057">
    <property type="entry name" value="Homeodomain-like_sf"/>
</dbReference>
<dbReference type="Gene3D" id="1.10.10.60">
    <property type="entry name" value="Homeodomain-like"/>
    <property type="match status" value="2"/>
</dbReference>
<reference evidence="5 6" key="1">
    <citation type="submission" date="2021-03" db="EMBL/GenBank/DDBJ databases">
        <title>Genomic Encyclopedia of Type Strains, Phase IV (KMG-IV): sequencing the most valuable type-strain genomes for metagenomic binning, comparative biology and taxonomic classification.</title>
        <authorList>
            <person name="Goeker M."/>
        </authorList>
    </citation>
    <scope>NUCLEOTIDE SEQUENCE [LARGE SCALE GENOMIC DNA]</scope>
    <source>
        <strain evidence="5 6">DSM 101953</strain>
    </source>
</reference>
<proteinExistence type="predicted"/>
<dbReference type="SUPFAM" id="SSF51215">
    <property type="entry name" value="Regulatory protein AraC"/>
    <property type="match status" value="1"/>
</dbReference>
<dbReference type="Pfam" id="PF12833">
    <property type="entry name" value="HTH_18"/>
    <property type="match status" value="1"/>
</dbReference>
<name>A0ABS4NLV1_9BACL</name>
<evidence type="ECO:0000256" key="2">
    <source>
        <dbReference type="ARBA" id="ARBA00023125"/>
    </source>
</evidence>
<dbReference type="InterPro" id="IPR003313">
    <property type="entry name" value="AraC-bd"/>
</dbReference>
<evidence type="ECO:0000256" key="1">
    <source>
        <dbReference type="ARBA" id="ARBA00023015"/>
    </source>
</evidence>
<keyword evidence="2" id="KW-0238">DNA-binding</keyword>
<dbReference type="RefSeq" id="WP_209870320.1">
    <property type="nucleotide sequence ID" value="NZ_JAGGLV010000003.1"/>
</dbReference>
<dbReference type="PANTHER" id="PTHR43280">
    <property type="entry name" value="ARAC-FAMILY TRANSCRIPTIONAL REGULATOR"/>
    <property type="match status" value="1"/>
</dbReference>
<accession>A0ABS4NLV1</accession>
<sequence length="297" mass="34861">MTYPKELKEYPRLEEKTYPFRLFFNTCREVTPEQNILFLHWHEHFEIIIMREGQAIFHVDSKPYEAGPGDVLMVPSGGLHVGYSQCSGDLSYVSIVFHASLFKDRNQDSQHEQFVAPYLNNLNQFPVMPAAQQPECAAYYHLLERVIAEVEAKQPAFQLVVKNQLHLFFTLMSRAFPARQRSEREHSERHSIYRERFKPLLEHLENHADQKMSIEAAARFVNLNPFHFCKTFKKLTGRTFIDYVNFCRMDEAQRLLLETNLTITEISGRVGCDNPNYFTKLYKQYKGLTPSQARKQE</sequence>
<protein>
    <submittedName>
        <fullName evidence="5">AraC-like DNA-binding protein/mannose-6-phosphate isomerase-like protein (Cupin superfamily)</fullName>
    </submittedName>
</protein>
<gene>
    <name evidence="5" type="ORF">J2Z70_001160</name>
</gene>
<evidence type="ECO:0000313" key="5">
    <source>
        <dbReference type="EMBL" id="MBP2111019.1"/>
    </source>
</evidence>
<dbReference type="Gene3D" id="2.60.120.10">
    <property type="entry name" value="Jelly Rolls"/>
    <property type="match status" value="1"/>
</dbReference>
<organism evidence="5 6">
    <name type="scientific">Paenibacillus silagei</name>
    <dbReference type="NCBI Taxonomy" id="1670801"/>
    <lineage>
        <taxon>Bacteria</taxon>
        <taxon>Bacillati</taxon>
        <taxon>Bacillota</taxon>
        <taxon>Bacilli</taxon>
        <taxon>Bacillales</taxon>
        <taxon>Paenibacillaceae</taxon>
        <taxon>Paenibacillus</taxon>
    </lineage>
</organism>
<comment type="caution">
    <text evidence="5">The sequence shown here is derived from an EMBL/GenBank/DDBJ whole genome shotgun (WGS) entry which is preliminary data.</text>
</comment>
<dbReference type="InterPro" id="IPR037923">
    <property type="entry name" value="HTH-like"/>
</dbReference>
<dbReference type="Pfam" id="PF02311">
    <property type="entry name" value="AraC_binding"/>
    <property type="match status" value="1"/>
</dbReference>
<dbReference type="Proteomes" id="UP000773462">
    <property type="component" value="Unassembled WGS sequence"/>
</dbReference>
<dbReference type="InterPro" id="IPR018060">
    <property type="entry name" value="HTH_AraC"/>
</dbReference>
<dbReference type="SMART" id="SM00342">
    <property type="entry name" value="HTH_ARAC"/>
    <property type="match status" value="1"/>
</dbReference>
<dbReference type="EMBL" id="JAGGLV010000003">
    <property type="protein sequence ID" value="MBP2111019.1"/>
    <property type="molecule type" value="Genomic_DNA"/>
</dbReference>
<evidence type="ECO:0000256" key="3">
    <source>
        <dbReference type="ARBA" id="ARBA00023163"/>
    </source>
</evidence>
<dbReference type="SUPFAM" id="SSF46689">
    <property type="entry name" value="Homeodomain-like"/>
    <property type="match status" value="2"/>
</dbReference>
<evidence type="ECO:0000259" key="4">
    <source>
        <dbReference type="PROSITE" id="PS01124"/>
    </source>
</evidence>
<dbReference type="PROSITE" id="PS01124">
    <property type="entry name" value="HTH_ARAC_FAMILY_2"/>
    <property type="match status" value="1"/>
</dbReference>
<feature type="domain" description="HTH araC/xylS-type" evidence="4">
    <location>
        <begin position="198"/>
        <end position="296"/>
    </location>
</feature>
<dbReference type="InterPro" id="IPR014710">
    <property type="entry name" value="RmlC-like_jellyroll"/>
</dbReference>
<dbReference type="PANTHER" id="PTHR43280:SF28">
    <property type="entry name" value="HTH-TYPE TRANSCRIPTIONAL ACTIVATOR RHAS"/>
    <property type="match status" value="1"/>
</dbReference>
<keyword evidence="6" id="KW-1185">Reference proteome</keyword>